<feature type="modified residue" description="Phosphohistidine" evidence="1">
    <location>
        <position position="48"/>
    </location>
</feature>
<dbReference type="EMBL" id="JACJPW010000046">
    <property type="protein sequence ID" value="MBD2183035.1"/>
    <property type="molecule type" value="Genomic_DNA"/>
</dbReference>
<comment type="caution">
    <text evidence="4">The sequence shown here is derived from an EMBL/GenBank/DDBJ whole genome shotgun (WGS) entry which is preliminary data.</text>
</comment>
<dbReference type="SUPFAM" id="SSF47226">
    <property type="entry name" value="Histidine-containing phosphotransfer domain, HPT domain"/>
    <property type="match status" value="1"/>
</dbReference>
<proteinExistence type="predicted"/>
<evidence type="ECO:0000256" key="1">
    <source>
        <dbReference type="PROSITE-ProRule" id="PRU00110"/>
    </source>
</evidence>
<evidence type="ECO:0000313" key="5">
    <source>
        <dbReference type="Proteomes" id="UP000641646"/>
    </source>
</evidence>
<dbReference type="InterPro" id="IPR008207">
    <property type="entry name" value="Sig_transdc_His_kin_Hpt_dom"/>
</dbReference>
<organism evidence="4 5">
    <name type="scientific">Aerosakkonema funiforme FACHB-1375</name>
    <dbReference type="NCBI Taxonomy" id="2949571"/>
    <lineage>
        <taxon>Bacteria</taxon>
        <taxon>Bacillati</taxon>
        <taxon>Cyanobacteriota</taxon>
        <taxon>Cyanophyceae</taxon>
        <taxon>Oscillatoriophycideae</taxon>
        <taxon>Aerosakkonematales</taxon>
        <taxon>Aerosakkonemataceae</taxon>
        <taxon>Aerosakkonema</taxon>
    </lineage>
</organism>
<evidence type="ECO:0000259" key="3">
    <source>
        <dbReference type="PROSITE" id="PS50894"/>
    </source>
</evidence>
<sequence>MIIEDEELRDIFKTASEDHLQKLDDGLLYLEKHPDDQAKLEELLREAHSLKGDAGMLGVKDVATLSHQIEHILGSVKRGETILDRTISDRIYHGLDAIRQLVREAVTGEPPQVNTFYVLARMMGSEEKGEGEGTSGRAGERESESAEEGESGRAGERESGIIAEIITEKLEEQQKMSVMFPPQIG</sequence>
<reference evidence="4" key="1">
    <citation type="journal article" date="2015" name="ISME J.">
        <title>Draft Genome Sequence of Streptomyces incarnatus NRRL8089, which Produces the Nucleoside Antibiotic Sinefungin.</title>
        <authorList>
            <person name="Oshima K."/>
            <person name="Hattori M."/>
            <person name="Shimizu H."/>
            <person name="Fukuda K."/>
            <person name="Nemoto M."/>
            <person name="Inagaki K."/>
            <person name="Tamura T."/>
        </authorList>
    </citation>
    <scope>NUCLEOTIDE SEQUENCE</scope>
    <source>
        <strain evidence="4">FACHB-1375</strain>
    </source>
</reference>
<dbReference type="InterPro" id="IPR051315">
    <property type="entry name" value="Bact_Chemotaxis_CheA"/>
</dbReference>
<dbReference type="CDD" id="cd00088">
    <property type="entry name" value="HPT"/>
    <property type="match status" value="1"/>
</dbReference>
<feature type="non-terminal residue" evidence="4">
    <location>
        <position position="185"/>
    </location>
</feature>
<dbReference type="RefSeq" id="WP_190466505.1">
    <property type="nucleotide sequence ID" value="NZ_JACJPW010000046.1"/>
</dbReference>
<dbReference type="Gene3D" id="1.20.120.160">
    <property type="entry name" value="HPT domain"/>
    <property type="match status" value="1"/>
</dbReference>
<dbReference type="Proteomes" id="UP000641646">
    <property type="component" value="Unassembled WGS sequence"/>
</dbReference>
<dbReference type="GO" id="GO:0000160">
    <property type="term" value="P:phosphorelay signal transduction system"/>
    <property type="evidence" value="ECO:0007669"/>
    <property type="project" value="InterPro"/>
</dbReference>
<dbReference type="InterPro" id="IPR036641">
    <property type="entry name" value="HPT_dom_sf"/>
</dbReference>
<dbReference type="Pfam" id="PF01627">
    <property type="entry name" value="Hpt"/>
    <property type="match status" value="1"/>
</dbReference>
<dbReference type="PANTHER" id="PTHR43395:SF1">
    <property type="entry name" value="CHEMOTAXIS PROTEIN CHEA"/>
    <property type="match status" value="1"/>
</dbReference>
<dbReference type="PANTHER" id="PTHR43395">
    <property type="entry name" value="SENSOR HISTIDINE KINASE CHEA"/>
    <property type="match status" value="1"/>
</dbReference>
<reference evidence="4" key="2">
    <citation type="submission" date="2020-08" db="EMBL/GenBank/DDBJ databases">
        <authorList>
            <person name="Chen M."/>
            <person name="Teng W."/>
            <person name="Zhao L."/>
            <person name="Hu C."/>
            <person name="Zhou Y."/>
            <person name="Han B."/>
            <person name="Song L."/>
            <person name="Shu W."/>
        </authorList>
    </citation>
    <scope>NUCLEOTIDE SEQUENCE</scope>
    <source>
        <strain evidence="4">FACHB-1375</strain>
    </source>
</reference>
<dbReference type="PROSITE" id="PS50894">
    <property type="entry name" value="HPT"/>
    <property type="match status" value="1"/>
</dbReference>
<name>A0A926ZHH4_9CYAN</name>
<evidence type="ECO:0000313" key="4">
    <source>
        <dbReference type="EMBL" id="MBD2183035.1"/>
    </source>
</evidence>
<feature type="region of interest" description="Disordered" evidence="2">
    <location>
        <begin position="126"/>
        <end position="161"/>
    </location>
</feature>
<dbReference type="SMART" id="SM00073">
    <property type="entry name" value="HPT"/>
    <property type="match status" value="1"/>
</dbReference>
<evidence type="ECO:0000256" key="2">
    <source>
        <dbReference type="SAM" id="MobiDB-lite"/>
    </source>
</evidence>
<feature type="domain" description="HPt" evidence="3">
    <location>
        <begin position="1"/>
        <end position="105"/>
    </location>
</feature>
<accession>A0A926ZHH4</accession>
<dbReference type="AlphaFoldDB" id="A0A926ZHH4"/>
<gene>
    <name evidence="4" type="ORF">H6G03_18525</name>
</gene>
<protein>
    <submittedName>
        <fullName evidence="4">Hpt domain-containing protein</fullName>
    </submittedName>
</protein>
<feature type="compositionally biased region" description="Basic and acidic residues" evidence="2">
    <location>
        <begin position="138"/>
        <end position="159"/>
    </location>
</feature>
<keyword evidence="5" id="KW-1185">Reference proteome</keyword>
<keyword evidence="1" id="KW-0597">Phosphoprotein</keyword>